<keyword evidence="2" id="KW-1185">Reference proteome</keyword>
<dbReference type="STRING" id="1111676.MHC_01495"/>
<dbReference type="Proteomes" id="UP000009135">
    <property type="component" value="Chromosome"/>
</dbReference>
<proteinExistence type="predicted"/>
<protein>
    <submittedName>
        <fullName evidence="1">Uncharacterized protein</fullName>
    </submittedName>
</protein>
<evidence type="ECO:0000313" key="1">
    <source>
        <dbReference type="EMBL" id="AEW45165.1"/>
    </source>
</evidence>
<gene>
    <name evidence="1" type="ordered locus">MHC_01495</name>
</gene>
<reference evidence="1 2" key="1">
    <citation type="journal article" date="2012" name="J. Bacteriol.">
        <title>Complete genome sequence of Mycoplasma haemocanis strain Illinois.</title>
        <authorList>
            <person name="do Nascimento N.C."/>
            <person name="Guimaraes A.M."/>
            <person name="Santos A.P."/>
            <person name="Sanmiguel P.J."/>
            <person name="Messick J.B."/>
        </authorList>
    </citation>
    <scope>NUCLEOTIDE SEQUENCE [LARGE SCALE GENOMIC DNA]</scope>
    <source>
        <strain evidence="1 2">Illinois</strain>
    </source>
</reference>
<dbReference type="HOGENOM" id="CLU_096783_0_0_14"/>
<dbReference type="OrthoDB" id="9828701at2"/>
<dbReference type="EMBL" id="CP003199">
    <property type="protein sequence ID" value="AEW45165.1"/>
    <property type="molecule type" value="Genomic_DNA"/>
</dbReference>
<accession>H6N693</accession>
<dbReference type="AlphaFoldDB" id="H6N693"/>
<organism evidence="1 2">
    <name type="scientific">Mycoplasma haemocanis (strain Illinois)</name>
    <dbReference type="NCBI Taxonomy" id="1111676"/>
    <lineage>
        <taxon>Bacteria</taxon>
        <taxon>Bacillati</taxon>
        <taxon>Mycoplasmatota</taxon>
        <taxon>Mollicutes</taxon>
        <taxon>Mycoplasmataceae</taxon>
        <taxon>Mycoplasma</taxon>
    </lineage>
</organism>
<evidence type="ECO:0000313" key="2">
    <source>
        <dbReference type="Proteomes" id="UP000009135"/>
    </source>
</evidence>
<dbReference type="KEGG" id="mhe:MHC_01495"/>
<name>H6N693_MYCHN</name>
<sequence length="224" mass="25019">MGKGVYFSLGTVGAGGLGIGGLISLKSWQSHEKEKSKVITSIRDKYSTALLNTKSDDTLWEKKYEALGTYSPQNNILRNASSKKKGNNPNKKEIQKLLKSGCEEIYSSDSDNSHNFEDFKTLCSKTNENASKAGKSWISDATSENGTNKWDSALALLKSHDISAKWALDNTLSSLKHEIQRDQSTFTQEKRDKLKGWCDSNRTRIFKGKESPEFKSQEDFCKAT</sequence>